<name>A0A0B7JZX5_BIOOC</name>
<dbReference type="AlphaFoldDB" id="A0A0B7JZX5"/>
<dbReference type="EMBL" id="CDPU01000010">
    <property type="protein sequence ID" value="CEO48210.1"/>
    <property type="molecule type" value="Genomic_DNA"/>
</dbReference>
<sequence>MPSRLVIPPCEHNPAHPNHLPSDEKPLRIQMLGINSLIDQLFEDGIHMPSQDRPIVSPVDFDEVGIRFAKLAFKQLYRRDVDPNNTSDFVPRYQYHIYQGKHGECQPWEHTIEGYGITFDHYVPEDDDDPETLMMNVCDPSDSQSASYYSLDLGLYKTNPATVLLVPRCCQVRKGTTDRKGINDQVREAKKAN</sequence>
<proteinExistence type="predicted"/>
<accession>A0A0B7JZX5</accession>
<evidence type="ECO:0000313" key="2">
    <source>
        <dbReference type="EMBL" id="CEO48210.1"/>
    </source>
</evidence>
<evidence type="ECO:0000256" key="1">
    <source>
        <dbReference type="SAM" id="MobiDB-lite"/>
    </source>
</evidence>
<reference evidence="2" key="1">
    <citation type="submission" date="2015-01" db="EMBL/GenBank/DDBJ databases">
        <authorList>
            <person name="Durling Mikael"/>
        </authorList>
    </citation>
    <scope>NUCLEOTIDE SEQUENCE</scope>
</reference>
<organism evidence="2">
    <name type="scientific">Bionectria ochroleuca</name>
    <name type="common">Gliocladium roseum</name>
    <dbReference type="NCBI Taxonomy" id="29856"/>
    <lineage>
        <taxon>Eukaryota</taxon>
        <taxon>Fungi</taxon>
        <taxon>Dikarya</taxon>
        <taxon>Ascomycota</taxon>
        <taxon>Pezizomycotina</taxon>
        <taxon>Sordariomycetes</taxon>
        <taxon>Hypocreomycetidae</taxon>
        <taxon>Hypocreales</taxon>
        <taxon>Bionectriaceae</taxon>
        <taxon>Clonostachys</taxon>
    </lineage>
</organism>
<protein>
    <submittedName>
        <fullName evidence="2">Uncharacterized protein</fullName>
    </submittedName>
</protein>
<feature type="region of interest" description="Disordered" evidence="1">
    <location>
        <begin position="1"/>
        <end position="22"/>
    </location>
</feature>
<gene>
    <name evidence="2" type="ORF">BN869_000004266_1</name>
</gene>